<dbReference type="HAMAP" id="MF_00201">
    <property type="entry name" value="RecO"/>
    <property type="match status" value="1"/>
</dbReference>
<organism evidence="9">
    <name type="scientific">Peptoniphilus gorbachii</name>
    <dbReference type="NCBI Taxonomy" id="411567"/>
    <lineage>
        <taxon>Bacteria</taxon>
        <taxon>Bacillati</taxon>
        <taxon>Bacillota</taxon>
        <taxon>Tissierellia</taxon>
        <taxon>Tissierellales</taxon>
        <taxon>Peptoniphilaceae</taxon>
        <taxon>Peptoniphilus</taxon>
    </lineage>
</organism>
<evidence type="ECO:0000256" key="2">
    <source>
        <dbReference type="ARBA" id="ARBA00021310"/>
    </source>
</evidence>
<dbReference type="SUPFAM" id="SSF50249">
    <property type="entry name" value="Nucleic acid-binding proteins"/>
    <property type="match status" value="1"/>
</dbReference>
<sequence>MATTNNYTLGIVLNEMEFGESSKIIRVFTRNYGKISVMVKGAMTPKSKNLSVSQVFGVNEYLLKKGQNFFYIGEAKIVESNFKIRESYDNLIYASFLLEILEKSSIGGEANKKVFDLMKKTLRYFNSTKDPISLALAFELKYLSFIGYRPKLEAKEKAYFSIREGIIDFQDPYSFPLTRRDLLFLNKVLYGKLEEIENTEEIKIIDKNRKKYLHNIIIKYIKYNLDISSFKSDKLFN</sequence>
<dbReference type="GO" id="GO:0006302">
    <property type="term" value="P:double-strand break repair"/>
    <property type="evidence" value="ECO:0007669"/>
    <property type="project" value="TreeGrafter"/>
</dbReference>
<dbReference type="SUPFAM" id="SSF57863">
    <property type="entry name" value="ArfGap/RecO-like zinc finger"/>
    <property type="match status" value="1"/>
</dbReference>
<dbReference type="GO" id="GO:0006310">
    <property type="term" value="P:DNA recombination"/>
    <property type="evidence" value="ECO:0007669"/>
    <property type="project" value="UniProtKB-UniRule"/>
</dbReference>
<dbReference type="Gene3D" id="2.40.50.140">
    <property type="entry name" value="Nucleic acid-binding proteins"/>
    <property type="match status" value="1"/>
</dbReference>
<dbReference type="PANTHER" id="PTHR33991:SF1">
    <property type="entry name" value="DNA REPAIR PROTEIN RECO"/>
    <property type="match status" value="1"/>
</dbReference>
<comment type="function">
    <text evidence="7">Involved in DNA repair and RecF pathway recombination.</text>
</comment>
<evidence type="ECO:0000256" key="7">
    <source>
        <dbReference type="HAMAP-Rule" id="MF_00201"/>
    </source>
</evidence>
<dbReference type="NCBIfam" id="TIGR00613">
    <property type="entry name" value="reco"/>
    <property type="match status" value="1"/>
</dbReference>
<evidence type="ECO:0000313" key="9">
    <source>
        <dbReference type="EMBL" id="VYU13327.1"/>
    </source>
</evidence>
<dbReference type="PANTHER" id="PTHR33991">
    <property type="entry name" value="DNA REPAIR PROTEIN RECO"/>
    <property type="match status" value="1"/>
</dbReference>
<evidence type="ECO:0000256" key="4">
    <source>
        <dbReference type="ARBA" id="ARBA00023172"/>
    </source>
</evidence>
<accession>A0A6N3CHG2</accession>
<proteinExistence type="inferred from homology"/>
<dbReference type="Gene3D" id="1.20.1440.120">
    <property type="entry name" value="Recombination protein O, C-terminal domain"/>
    <property type="match status" value="1"/>
</dbReference>
<name>A0A6N3CHG2_9FIRM</name>
<evidence type="ECO:0000256" key="1">
    <source>
        <dbReference type="ARBA" id="ARBA00007452"/>
    </source>
</evidence>
<dbReference type="InterPro" id="IPR042242">
    <property type="entry name" value="RecO_C"/>
</dbReference>
<keyword evidence="4 7" id="KW-0233">DNA recombination</keyword>
<dbReference type="GO" id="GO:0043590">
    <property type="term" value="C:bacterial nucleoid"/>
    <property type="evidence" value="ECO:0007669"/>
    <property type="project" value="TreeGrafter"/>
</dbReference>
<comment type="similarity">
    <text evidence="1 7">Belongs to the RecO family.</text>
</comment>
<reference evidence="9" key="1">
    <citation type="submission" date="2019-11" db="EMBL/GenBank/DDBJ databases">
        <authorList>
            <person name="Feng L."/>
        </authorList>
    </citation>
    <scope>NUCLEOTIDE SEQUENCE</scope>
    <source>
        <strain evidence="9">PgorbachiiLFYP46</strain>
    </source>
</reference>
<dbReference type="InterPro" id="IPR003717">
    <property type="entry name" value="RecO"/>
</dbReference>
<dbReference type="RefSeq" id="WP_156702205.1">
    <property type="nucleotide sequence ID" value="NZ_CACRUP010000022.1"/>
</dbReference>
<feature type="domain" description="DNA replication/recombination mediator RecO N-terminal" evidence="8">
    <location>
        <begin position="9"/>
        <end position="80"/>
    </location>
</feature>
<dbReference type="AlphaFoldDB" id="A0A6N3CHG2"/>
<evidence type="ECO:0000256" key="3">
    <source>
        <dbReference type="ARBA" id="ARBA00022763"/>
    </source>
</evidence>
<dbReference type="EMBL" id="CACRUP010000022">
    <property type="protein sequence ID" value="VYU13327.1"/>
    <property type="molecule type" value="Genomic_DNA"/>
</dbReference>
<dbReference type="Pfam" id="PF11967">
    <property type="entry name" value="RecO_N"/>
    <property type="match status" value="1"/>
</dbReference>
<keyword evidence="5 7" id="KW-0234">DNA repair</keyword>
<dbReference type="InterPro" id="IPR022572">
    <property type="entry name" value="DNA_rep/recomb_RecO_N"/>
</dbReference>
<dbReference type="Pfam" id="PF02565">
    <property type="entry name" value="RecO_C"/>
    <property type="match status" value="1"/>
</dbReference>
<evidence type="ECO:0000256" key="6">
    <source>
        <dbReference type="ARBA" id="ARBA00033409"/>
    </source>
</evidence>
<dbReference type="InterPro" id="IPR037278">
    <property type="entry name" value="ARFGAP/RecO"/>
</dbReference>
<evidence type="ECO:0000256" key="5">
    <source>
        <dbReference type="ARBA" id="ARBA00023204"/>
    </source>
</evidence>
<gene>
    <name evidence="7 9" type="primary">recO</name>
    <name evidence="9" type="ORF">PGLFYP46_00316</name>
</gene>
<keyword evidence="3 7" id="KW-0227">DNA damage</keyword>
<dbReference type="InterPro" id="IPR012340">
    <property type="entry name" value="NA-bd_OB-fold"/>
</dbReference>
<evidence type="ECO:0000259" key="8">
    <source>
        <dbReference type="Pfam" id="PF11967"/>
    </source>
</evidence>
<protein>
    <recommendedName>
        <fullName evidence="2 7">DNA repair protein RecO</fullName>
    </recommendedName>
    <alternativeName>
        <fullName evidence="6 7">Recombination protein O</fullName>
    </alternativeName>
</protein>